<dbReference type="Gene3D" id="3.50.50.60">
    <property type="entry name" value="FAD/NAD(P)-binding domain"/>
    <property type="match status" value="2"/>
</dbReference>
<dbReference type="AlphaFoldDB" id="L0DHU1"/>
<dbReference type="InterPro" id="IPR023753">
    <property type="entry name" value="FAD/NAD-binding_dom"/>
</dbReference>
<evidence type="ECO:0000256" key="1">
    <source>
        <dbReference type="ARBA" id="ARBA00022630"/>
    </source>
</evidence>
<dbReference type="CDD" id="cd00038">
    <property type="entry name" value="CAP_ED"/>
    <property type="match status" value="1"/>
</dbReference>
<dbReference type="InterPro" id="IPR000595">
    <property type="entry name" value="cNMP-bd_dom"/>
</dbReference>
<organism evidence="4 5">
    <name type="scientific">Singulisphaera acidiphila (strain ATCC BAA-1392 / DSM 18658 / VKM B-2454 / MOB10)</name>
    <dbReference type="NCBI Taxonomy" id="886293"/>
    <lineage>
        <taxon>Bacteria</taxon>
        <taxon>Pseudomonadati</taxon>
        <taxon>Planctomycetota</taxon>
        <taxon>Planctomycetia</taxon>
        <taxon>Isosphaerales</taxon>
        <taxon>Isosphaeraceae</taxon>
        <taxon>Singulisphaera</taxon>
    </lineage>
</organism>
<dbReference type="Proteomes" id="UP000010798">
    <property type="component" value="Chromosome"/>
</dbReference>
<gene>
    <name evidence="4" type="ordered locus">Sinac_4033</name>
</gene>
<dbReference type="Pfam" id="PF07992">
    <property type="entry name" value="Pyr_redox_2"/>
    <property type="match status" value="1"/>
</dbReference>
<keyword evidence="2" id="KW-0560">Oxidoreductase</keyword>
<dbReference type="eggNOG" id="COG0664">
    <property type="taxonomic scope" value="Bacteria"/>
</dbReference>
<dbReference type="Gene3D" id="2.60.120.10">
    <property type="entry name" value="Jelly Rolls"/>
    <property type="match status" value="1"/>
</dbReference>
<dbReference type="PRINTS" id="PR00368">
    <property type="entry name" value="FADPNR"/>
</dbReference>
<dbReference type="eggNOG" id="COG0492">
    <property type="taxonomic scope" value="Bacteria"/>
</dbReference>
<dbReference type="SMART" id="SM00100">
    <property type="entry name" value="cNMP"/>
    <property type="match status" value="1"/>
</dbReference>
<name>L0DHU1_SINAD</name>
<dbReference type="PRINTS" id="PR00469">
    <property type="entry name" value="PNDRDTASEII"/>
</dbReference>
<dbReference type="SUPFAM" id="SSF51905">
    <property type="entry name" value="FAD/NAD(P)-binding domain"/>
    <property type="match status" value="1"/>
</dbReference>
<accession>L0DHU1</accession>
<dbReference type="InterPro" id="IPR036188">
    <property type="entry name" value="FAD/NAD-bd_sf"/>
</dbReference>
<evidence type="ECO:0000313" key="4">
    <source>
        <dbReference type="EMBL" id="AGA28256.1"/>
    </source>
</evidence>
<dbReference type="EMBL" id="CP003364">
    <property type="protein sequence ID" value="AGA28256.1"/>
    <property type="molecule type" value="Genomic_DNA"/>
</dbReference>
<keyword evidence="5" id="KW-1185">Reference proteome</keyword>
<dbReference type="InterPro" id="IPR050097">
    <property type="entry name" value="Ferredoxin-NADP_redctase_2"/>
</dbReference>
<evidence type="ECO:0000313" key="5">
    <source>
        <dbReference type="Proteomes" id="UP000010798"/>
    </source>
</evidence>
<dbReference type="RefSeq" id="WP_015247386.1">
    <property type="nucleotide sequence ID" value="NC_019892.1"/>
</dbReference>
<evidence type="ECO:0000259" key="3">
    <source>
        <dbReference type="PROSITE" id="PS50042"/>
    </source>
</evidence>
<feature type="domain" description="Cyclic nucleotide-binding" evidence="3">
    <location>
        <begin position="10"/>
        <end position="131"/>
    </location>
</feature>
<dbReference type="PROSITE" id="PS50042">
    <property type="entry name" value="CNMP_BINDING_3"/>
    <property type="match status" value="1"/>
</dbReference>
<keyword evidence="1" id="KW-0285">Flavoprotein</keyword>
<reference evidence="4 5" key="1">
    <citation type="submission" date="2012-02" db="EMBL/GenBank/DDBJ databases">
        <title>Complete sequence of chromosome of Singulisphaera acidiphila DSM 18658.</title>
        <authorList>
            <consortium name="US DOE Joint Genome Institute (JGI-PGF)"/>
            <person name="Lucas S."/>
            <person name="Copeland A."/>
            <person name="Lapidus A."/>
            <person name="Glavina del Rio T."/>
            <person name="Dalin E."/>
            <person name="Tice H."/>
            <person name="Bruce D."/>
            <person name="Goodwin L."/>
            <person name="Pitluck S."/>
            <person name="Peters L."/>
            <person name="Ovchinnikova G."/>
            <person name="Chertkov O."/>
            <person name="Kyrpides N."/>
            <person name="Mavromatis K."/>
            <person name="Ivanova N."/>
            <person name="Brettin T."/>
            <person name="Detter J.C."/>
            <person name="Han C."/>
            <person name="Larimer F."/>
            <person name="Land M."/>
            <person name="Hauser L."/>
            <person name="Markowitz V."/>
            <person name="Cheng J.-F."/>
            <person name="Hugenholtz P."/>
            <person name="Woyke T."/>
            <person name="Wu D."/>
            <person name="Tindall B."/>
            <person name="Pomrenke H."/>
            <person name="Brambilla E."/>
            <person name="Klenk H.-P."/>
            <person name="Eisen J.A."/>
        </authorList>
    </citation>
    <scope>NUCLEOTIDE SEQUENCE [LARGE SCALE GENOMIC DNA]</scope>
    <source>
        <strain evidence="5">ATCC BAA-1392 / DSM 18658 / VKM B-2454 / MOB10</strain>
    </source>
</reference>
<dbReference type="STRING" id="886293.Sinac_4033"/>
<sequence>MAEQDLHHIAFPTLDEAQIAKLGRCTGASAQRFQDGQMLFRVGDRNFKFFVIKSGLVEILDESGETAKTLTVHRPGGFTGDVSHLTGNPAVVSAVARGDCEVYEIASEGLKQILSRCPDLSDIILQAFIARRQLLREPGNFTGLRVIGSRYSQDTFRIRDFLAQNRVLFTWLDLEANPQVNLLLQQFGVSESDTPVVACGRLLLLRNPSTRKLAETIGIRRTPEQVVYDLAVVGAGPAGLAAAVYGASEGLNTVILERAAPGGQAGRSMRIENYLGFPTGLTGSELTDRAVLQADKFGALLSVPTPVTGLTFDQAYAVLQLDGGGSVVAKCLLIASGADYRRLGVEGCERLEGCGVYYAATPNEAQLCRGADVMVVGGGNSAGQAVVYLAGQARKVFLLIRGDNLYKNMSSYLARRIEQTDNVEVLCNTEVRQMHGDSHLTTVEVENTKTGEAKTLETPALFSFIGAVPWTDWLPNAIATDSRGFVRTGPSLKQSPSWVAPRDPFLLETSRPGVFAAGDVRSGSVKRVASAVGEGAMVVQFVHEYLKDL</sequence>
<proteinExistence type="predicted"/>
<dbReference type="InterPro" id="IPR014710">
    <property type="entry name" value="RmlC-like_jellyroll"/>
</dbReference>
<dbReference type="Pfam" id="PF00027">
    <property type="entry name" value="cNMP_binding"/>
    <property type="match status" value="1"/>
</dbReference>
<dbReference type="PANTHER" id="PTHR48105">
    <property type="entry name" value="THIOREDOXIN REDUCTASE 1-RELATED-RELATED"/>
    <property type="match status" value="1"/>
</dbReference>
<dbReference type="GO" id="GO:0016491">
    <property type="term" value="F:oxidoreductase activity"/>
    <property type="evidence" value="ECO:0007669"/>
    <property type="project" value="UniProtKB-KW"/>
</dbReference>
<dbReference type="SUPFAM" id="SSF51206">
    <property type="entry name" value="cAMP-binding domain-like"/>
    <property type="match status" value="1"/>
</dbReference>
<evidence type="ECO:0000256" key="2">
    <source>
        <dbReference type="ARBA" id="ARBA00023002"/>
    </source>
</evidence>
<dbReference type="InterPro" id="IPR018490">
    <property type="entry name" value="cNMP-bd_dom_sf"/>
</dbReference>
<protein>
    <submittedName>
        <fullName evidence="4">Thioredoxin reductase</fullName>
    </submittedName>
</protein>
<dbReference type="HOGENOM" id="CLU_031864_5_8_0"/>
<dbReference type="KEGG" id="saci:Sinac_4033"/>